<dbReference type="Gene3D" id="3.40.50.2000">
    <property type="entry name" value="Glycogen Phosphorylase B"/>
    <property type="match status" value="1"/>
</dbReference>
<evidence type="ECO:0000256" key="1">
    <source>
        <dbReference type="ARBA" id="ARBA00009995"/>
    </source>
</evidence>
<dbReference type="PANTHER" id="PTHR48047:SF45">
    <property type="entry name" value="SCOPOLETIN GLUCOSYLTRANSFERASE-LIKE"/>
    <property type="match status" value="1"/>
</dbReference>
<dbReference type="GO" id="GO:0035251">
    <property type="term" value="F:UDP-glucosyltransferase activity"/>
    <property type="evidence" value="ECO:0007669"/>
    <property type="project" value="TreeGrafter"/>
</dbReference>
<keyword evidence="3 4" id="KW-0808">Transferase</keyword>
<gene>
    <name evidence="4" type="ORF">Acr_06g0015170</name>
</gene>
<name>A0A7J0EVF6_9ERIC</name>
<evidence type="ECO:0000313" key="4">
    <source>
        <dbReference type="EMBL" id="GFY89577.1"/>
    </source>
</evidence>
<dbReference type="FunFam" id="3.40.50.2000:FF:000071">
    <property type="entry name" value="Glycosyltransferase"/>
    <property type="match status" value="1"/>
</dbReference>
<dbReference type="PANTHER" id="PTHR48047">
    <property type="entry name" value="GLYCOSYLTRANSFERASE"/>
    <property type="match status" value="1"/>
</dbReference>
<dbReference type="Proteomes" id="UP000585474">
    <property type="component" value="Unassembled WGS sequence"/>
</dbReference>
<evidence type="ECO:0000256" key="2">
    <source>
        <dbReference type="ARBA" id="ARBA00022676"/>
    </source>
</evidence>
<comment type="caution">
    <text evidence="4">The sequence shown here is derived from an EMBL/GenBank/DDBJ whole genome shotgun (WGS) entry which is preliminary data.</text>
</comment>
<sequence length="252" mass="28384">MDSKPLKLHIYFFPMMAYGHMIPIVDMARLFAGRGVKATIILTPLNAAHLSKTIERDRELGLDMSIRLINFPAVEVGLPEGCENVSSITSTEMAPKVHKAAEMLQQPFEKLLEEDCPDCLVADVFFPWATEVASKFGIPRLVFHGTSAQALCVHHVMHLQEPYKNVESDSDFFTVPDLPDTIKLTRRQLPDHIRDGTENVLTKLIERVMEGVAASYGVVVNSFRELEPAYAEHYRKVIGRKGWHIGPVFTQQ</sequence>
<dbReference type="AlphaFoldDB" id="A0A7J0EVF6"/>
<keyword evidence="5" id="KW-1185">Reference proteome</keyword>
<keyword evidence="2" id="KW-0328">Glycosyltransferase</keyword>
<protein>
    <submittedName>
        <fullName evidence="4">UDP-glucosyltransferase 73B2</fullName>
    </submittedName>
</protein>
<proteinExistence type="inferred from homology"/>
<dbReference type="SUPFAM" id="SSF53756">
    <property type="entry name" value="UDP-Glycosyltransferase/glycogen phosphorylase"/>
    <property type="match status" value="1"/>
</dbReference>
<reference evidence="4 5" key="1">
    <citation type="submission" date="2019-07" db="EMBL/GenBank/DDBJ databases">
        <title>De Novo Assembly of kiwifruit Actinidia rufa.</title>
        <authorList>
            <person name="Sugita-Konishi S."/>
            <person name="Sato K."/>
            <person name="Mori E."/>
            <person name="Abe Y."/>
            <person name="Kisaki G."/>
            <person name="Hamano K."/>
            <person name="Suezawa K."/>
            <person name="Otani M."/>
            <person name="Fukuda T."/>
            <person name="Manabe T."/>
            <person name="Gomi K."/>
            <person name="Tabuchi M."/>
            <person name="Akimitsu K."/>
            <person name="Kataoka I."/>
        </authorList>
    </citation>
    <scope>NUCLEOTIDE SEQUENCE [LARGE SCALE GENOMIC DNA]</scope>
    <source>
        <strain evidence="5">cv. Fuchu</strain>
    </source>
</reference>
<dbReference type="EMBL" id="BJWL01000006">
    <property type="protein sequence ID" value="GFY89577.1"/>
    <property type="molecule type" value="Genomic_DNA"/>
</dbReference>
<accession>A0A7J0EVF6</accession>
<organism evidence="4 5">
    <name type="scientific">Actinidia rufa</name>
    <dbReference type="NCBI Taxonomy" id="165716"/>
    <lineage>
        <taxon>Eukaryota</taxon>
        <taxon>Viridiplantae</taxon>
        <taxon>Streptophyta</taxon>
        <taxon>Embryophyta</taxon>
        <taxon>Tracheophyta</taxon>
        <taxon>Spermatophyta</taxon>
        <taxon>Magnoliopsida</taxon>
        <taxon>eudicotyledons</taxon>
        <taxon>Gunneridae</taxon>
        <taxon>Pentapetalae</taxon>
        <taxon>asterids</taxon>
        <taxon>Ericales</taxon>
        <taxon>Actinidiaceae</taxon>
        <taxon>Actinidia</taxon>
    </lineage>
</organism>
<evidence type="ECO:0000313" key="5">
    <source>
        <dbReference type="Proteomes" id="UP000585474"/>
    </source>
</evidence>
<comment type="similarity">
    <text evidence="1">Belongs to the UDP-glycosyltransferase family.</text>
</comment>
<evidence type="ECO:0000256" key="3">
    <source>
        <dbReference type="ARBA" id="ARBA00022679"/>
    </source>
</evidence>
<dbReference type="OrthoDB" id="5835829at2759"/>